<evidence type="ECO:0000256" key="8">
    <source>
        <dbReference type="SAM" id="Phobius"/>
    </source>
</evidence>
<dbReference type="EMBL" id="FOQA01000008">
    <property type="protein sequence ID" value="SFI18836.1"/>
    <property type="molecule type" value="Genomic_DNA"/>
</dbReference>
<feature type="transmembrane region" description="Helical" evidence="8">
    <location>
        <begin position="258"/>
        <end position="291"/>
    </location>
</feature>
<evidence type="ECO:0000256" key="4">
    <source>
        <dbReference type="ARBA" id="ARBA00022519"/>
    </source>
</evidence>
<keyword evidence="2" id="KW-0813">Transport</keyword>
<feature type="transmembrane region" description="Helical" evidence="8">
    <location>
        <begin position="224"/>
        <end position="246"/>
    </location>
</feature>
<keyword evidence="4" id="KW-0997">Cell inner membrane</keyword>
<accession>A0A1I3G5T6</accession>
<evidence type="ECO:0000313" key="9">
    <source>
        <dbReference type="EMBL" id="SFI18836.1"/>
    </source>
</evidence>
<keyword evidence="5 8" id="KW-0812">Transmembrane</keyword>
<proteinExistence type="predicted"/>
<protein>
    <submittedName>
        <fullName evidence="9">Ribose transport system permease protein</fullName>
    </submittedName>
</protein>
<gene>
    <name evidence="9" type="ORF">SAMN05192551_10821</name>
</gene>
<feature type="transmembrane region" description="Helical" evidence="8">
    <location>
        <begin position="131"/>
        <end position="151"/>
    </location>
</feature>
<keyword evidence="3" id="KW-1003">Cell membrane</keyword>
<evidence type="ECO:0000256" key="3">
    <source>
        <dbReference type="ARBA" id="ARBA00022475"/>
    </source>
</evidence>
<dbReference type="GO" id="GO:0022857">
    <property type="term" value="F:transmembrane transporter activity"/>
    <property type="evidence" value="ECO:0007669"/>
    <property type="project" value="InterPro"/>
</dbReference>
<organism evidence="9 10">
    <name type="scientific">Tindallia magadiensis</name>
    <dbReference type="NCBI Taxonomy" id="69895"/>
    <lineage>
        <taxon>Bacteria</taxon>
        <taxon>Bacillati</taxon>
        <taxon>Bacillota</taxon>
        <taxon>Clostridia</taxon>
        <taxon>Peptostreptococcales</taxon>
        <taxon>Tindalliaceae</taxon>
        <taxon>Tindallia</taxon>
    </lineage>
</organism>
<dbReference type="Pfam" id="PF02653">
    <property type="entry name" value="BPD_transp_2"/>
    <property type="match status" value="1"/>
</dbReference>
<evidence type="ECO:0000256" key="1">
    <source>
        <dbReference type="ARBA" id="ARBA00004651"/>
    </source>
</evidence>
<dbReference type="GO" id="GO:0005886">
    <property type="term" value="C:plasma membrane"/>
    <property type="evidence" value="ECO:0007669"/>
    <property type="project" value="UniProtKB-SubCell"/>
</dbReference>
<dbReference type="RefSeq" id="WP_278280307.1">
    <property type="nucleotide sequence ID" value="NZ_FOQA01000008.1"/>
</dbReference>
<evidence type="ECO:0000256" key="6">
    <source>
        <dbReference type="ARBA" id="ARBA00022989"/>
    </source>
</evidence>
<name>A0A1I3G5T6_9FIRM</name>
<feature type="transmembrane region" description="Helical" evidence="8">
    <location>
        <begin position="104"/>
        <end position="125"/>
    </location>
</feature>
<evidence type="ECO:0000256" key="7">
    <source>
        <dbReference type="ARBA" id="ARBA00023136"/>
    </source>
</evidence>
<evidence type="ECO:0000256" key="2">
    <source>
        <dbReference type="ARBA" id="ARBA00022448"/>
    </source>
</evidence>
<keyword evidence="7 8" id="KW-0472">Membrane</keyword>
<reference evidence="10" key="1">
    <citation type="submission" date="2016-10" db="EMBL/GenBank/DDBJ databases">
        <authorList>
            <person name="Varghese N."/>
            <person name="Submissions S."/>
        </authorList>
    </citation>
    <scope>NUCLEOTIDE SEQUENCE [LARGE SCALE GENOMIC DNA]</scope>
    <source>
        <strain evidence="10">Z-7934</strain>
    </source>
</reference>
<dbReference type="PANTHER" id="PTHR32196">
    <property type="entry name" value="ABC TRANSPORTER PERMEASE PROTEIN YPHD-RELATED-RELATED"/>
    <property type="match status" value="1"/>
</dbReference>
<feature type="transmembrane region" description="Helical" evidence="8">
    <location>
        <begin position="64"/>
        <end position="97"/>
    </location>
</feature>
<dbReference type="PANTHER" id="PTHR32196:SF21">
    <property type="entry name" value="ABC TRANSPORTER PERMEASE PROTEIN YPHD-RELATED"/>
    <property type="match status" value="1"/>
</dbReference>
<feature type="transmembrane region" description="Helical" evidence="8">
    <location>
        <begin position="24"/>
        <end position="44"/>
    </location>
</feature>
<keyword evidence="6 8" id="KW-1133">Transmembrane helix</keyword>
<keyword evidence="10" id="KW-1185">Reference proteome</keyword>
<evidence type="ECO:0000256" key="5">
    <source>
        <dbReference type="ARBA" id="ARBA00022692"/>
    </source>
</evidence>
<dbReference type="InterPro" id="IPR001851">
    <property type="entry name" value="ABC_transp_permease"/>
</dbReference>
<dbReference type="CDD" id="cd06579">
    <property type="entry name" value="TM_PBP1_transp_AraH_like"/>
    <property type="match status" value="1"/>
</dbReference>
<feature type="transmembrane region" description="Helical" evidence="8">
    <location>
        <begin position="172"/>
        <end position="193"/>
    </location>
</feature>
<sequence length="325" mass="34020">MSRINAKLTAWKEQIKKDDLKTNLLKFQSIIGLVLICVVLSFLTPRFLTVTNLFNVLRQTSLNAIMAVGLTFVILTGGIDLSVGSILAFSGVSAALVSQMGLPAPMAMAIGLLAGSGLGFINGLVITKGKVPPFIATLAMMTMARGGTLVISGGRPISGLDEGFHFIGRGMVGVVPVPVILTIITFLFAYYILTQTRQGRYIYATGSNEEAARLTGIHTDRIKLFAYTLSGFTAALAAMIIISRLGSAPPTIGDGAELDAIAAVVIGGTSLAGGIGSIFGTFIGATIIGVLNNGLNLLNVSSYYQLVVRGVVILIAVLLDRKKAD</sequence>
<dbReference type="STRING" id="69895.SAMN05192551_10821"/>
<feature type="transmembrane region" description="Helical" evidence="8">
    <location>
        <begin position="303"/>
        <end position="319"/>
    </location>
</feature>
<evidence type="ECO:0000313" key="10">
    <source>
        <dbReference type="Proteomes" id="UP000199287"/>
    </source>
</evidence>
<dbReference type="Proteomes" id="UP000199287">
    <property type="component" value="Unassembled WGS sequence"/>
</dbReference>
<comment type="subcellular location">
    <subcellularLocation>
        <location evidence="1">Cell membrane</location>
        <topology evidence="1">Multi-pass membrane protein</topology>
    </subcellularLocation>
</comment>
<dbReference type="AlphaFoldDB" id="A0A1I3G5T6"/>